<dbReference type="STRING" id="1423754.FC39_GL000793"/>
<dbReference type="Pfam" id="PF00210">
    <property type="entry name" value="Ferritin"/>
    <property type="match status" value="1"/>
</dbReference>
<dbReference type="InterPro" id="IPR009078">
    <property type="entry name" value="Ferritin-like_SF"/>
</dbReference>
<comment type="caution">
    <text evidence="4">The sequence shown here is derived from an EMBL/GenBank/DDBJ whole genome shotgun (WGS) entry which is preliminary data.</text>
</comment>
<evidence type="ECO:0000313" key="5">
    <source>
        <dbReference type="Proteomes" id="UP000051223"/>
    </source>
</evidence>
<dbReference type="Proteomes" id="UP000051223">
    <property type="component" value="Unassembled WGS sequence"/>
</dbReference>
<protein>
    <submittedName>
        <fullName evidence="4">DNA protection during starvation protein 2</fullName>
    </submittedName>
</protein>
<comment type="similarity">
    <text evidence="1 2">Belongs to the Dps family.</text>
</comment>
<dbReference type="EMBL" id="AZGI01000025">
    <property type="protein sequence ID" value="KRM40321.1"/>
    <property type="molecule type" value="Genomic_DNA"/>
</dbReference>
<dbReference type="PROSITE" id="PS00818">
    <property type="entry name" value="DPS_1"/>
    <property type="match status" value="1"/>
</dbReference>
<keyword evidence="5" id="KW-1185">Reference proteome</keyword>
<proteinExistence type="inferred from homology"/>
<dbReference type="PIRSF" id="PIRSF005900">
    <property type="entry name" value="Dps"/>
    <property type="match status" value="1"/>
</dbReference>
<dbReference type="GO" id="GO:0016722">
    <property type="term" value="F:oxidoreductase activity, acting on metal ions"/>
    <property type="evidence" value="ECO:0007669"/>
    <property type="project" value="InterPro"/>
</dbReference>
<dbReference type="InterPro" id="IPR008331">
    <property type="entry name" value="Ferritin_DPS_dom"/>
</dbReference>
<gene>
    <name evidence="4" type="ORF">FC39_GL000793</name>
</gene>
<dbReference type="SUPFAM" id="SSF47240">
    <property type="entry name" value="Ferritin-like"/>
    <property type="match status" value="1"/>
</dbReference>
<evidence type="ECO:0000256" key="2">
    <source>
        <dbReference type="RuleBase" id="RU003875"/>
    </source>
</evidence>
<dbReference type="PANTHER" id="PTHR42932">
    <property type="entry name" value="GENERAL STRESS PROTEIN 20U"/>
    <property type="match status" value="1"/>
</dbReference>
<dbReference type="InterPro" id="IPR002177">
    <property type="entry name" value="DPS_DNA-bd"/>
</dbReference>
<evidence type="ECO:0000313" key="4">
    <source>
        <dbReference type="EMBL" id="KRM40321.1"/>
    </source>
</evidence>
<organism evidence="4 5">
    <name type="scientific">Lactobacillus hamsteri DSM 5661 = JCM 6256</name>
    <dbReference type="NCBI Taxonomy" id="1423754"/>
    <lineage>
        <taxon>Bacteria</taxon>
        <taxon>Bacillati</taxon>
        <taxon>Bacillota</taxon>
        <taxon>Bacilli</taxon>
        <taxon>Lactobacillales</taxon>
        <taxon>Lactobacillaceae</taxon>
        <taxon>Lactobacillus</taxon>
    </lineage>
</organism>
<evidence type="ECO:0000259" key="3">
    <source>
        <dbReference type="Pfam" id="PF00210"/>
    </source>
</evidence>
<dbReference type="AlphaFoldDB" id="A0A0R1YD99"/>
<name>A0A0R1YD99_9LACO</name>
<feature type="domain" description="Ferritin/DPS" evidence="3">
    <location>
        <begin position="18"/>
        <end position="161"/>
    </location>
</feature>
<dbReference type="InterPro" id="IPR012347">
    <property type="entry name" value="Ferritin-like"/>
</dbReference>
<dbReference type="PRINTS" id="PR01346">
    <property type="entry name" value="HELNAPAPROT"/>
</dbReference>
<reference evidence="4 5" key="1">
    <citation type="journal article" date="2015" name="Genome Announc.">
        <title>Expanding the biotechnology potential of lactobacilli through comparative genomics of 213 strains and associated genera.</title>
        <authorList>
            <person name="Sun Z."/>
            <person name="Harris H.M."/>
            <person name="McCann A."/>
            <person name="Guo C."/>
            <person name="Argimon S."/>
            <person name="Zhang W."/>
            <person name="Yang X."/>
            <person name="Jeffery I.B."/>
            <person name="Cooney J.C."/>
            <person name="Kagawa T.F."/>
            <person name="Liu W."/>
            <person name="Song Y."/>
            <person name="Salvetti E."/>
            <person name="Wrobel A."/>
            <person name="Rasinkangas P."/>
            <person name="Parkhill J."/>
            <person name="Rea M.C."/>
            <person name="O'Sullivan O."/>
            <person name="Ritari J."/>
            <person name="Douillard F.P."/>
            <person name="Paul Ross R."/>
            <person name="Yang R."/>
            <person name="Briner A.E."/>
            <person name="Felis G.E."/>
            <person name="de Vos W.M."/>
            <person name="Barrangou R."/>
            <person name="Klaenhammer T.R."/>
            <person name="Caufield P.W."/>
            <person name="Cui Y."/>
            <person name="Zhang H."/>
            <person name="O'Toole P.W."/>
        </authorList>
    </citation>
    <scope>NUCLEOTIDE SEQUENCE [LARGE SCALE GENOMIC DNA]</scope>
    <source>
        <strain evidence="4 5">DSM 5661</strain>
    </source>
</reference>
<accession>A0A0R1YD99</accession>
<dbReference type="CDD" id="cd01043">
    <property type="entry name" value="DPS"/>
    <property type="match status" value="1"/>
</dbReference>
<dbReference type="PATRIC" id="fig|1423754.3.peg.814"/>
<sequence length="165" mass="19286">MKDIPSKEKKMKYPKTKEILNQLVADLTQMHMVVHQHHWYMRGNRFLKLHPYLDDVMDELADQLDQVSERLITLDGNPVSTLGEIVEKTKIPDEKGNWDETIDERYAKIVDGYHYLDNLYEKGIEVSDEEGDYSTNDMLTGFHTAIEKRIWMMSAEIGKAPEIDQ</sequence>
<dbReference type="eggNOG" id="COG0783">
    <property type="taxonomic scope" value="Bacteria"/>
</dbReference>
<evidence type="ECO:0000256" key="1">
    <source>
        <dbReference type="ARBA" id="ARBA00009497"/>
    </source>
</evidence>
<dbReference type="InterPro" id="IPR023188">
    <property type="entry name" value="DPS_DNA-bd_CS"/>
</dbReference>
<dbReference type="Gene3D" id="1.20.1260.10">
    <property type="match status" value="1"/>
</dbReference>
<dbReference type="PANTHER" id="PTHR42932:SF1">
    <property type="entry name" value="GENERAL STRESS PROTEIN 20U"/>
    <property type="match status" value="1"/>
</dbReference>
<dbReference type="GO" id="GO:0008199">
    <property type="term" value="F:ferric iron binding"/>
    <property type="evidence" value="ECO:0007669"/>
    <property type="project" value="InterPro"/>
</dbReference>